<sequence length="580" mass="62178">MADLANEEKPAIAPPVFVFQKDKGQKSSAEQKGLSDSGEEPQGEAESPHHGMGHTESAGEHALELPILASASASTSPPPASEARPTSIQQELAGRSADSSSPEDGEDSDQEDGNYCPPMKRERTSSLTQFPPSQSVSKNNVFMPSTFCEPSAGNSDSEPEEKSSGFRLKPPTLIHGQAPSAGIPTQKPKEQQRSVLRPAVLQAPQPKALSQTVPNSGTNGVNVPSDCLAAAPSESISNSALRIPSVSADKEKEPQKSESSNTSEDETCERKKQIAQQAFVFGQNLRDRVKLGHENAETIDLQNAGHPSSETPSATNYFLQYISSSLENSTNNADASSSKFVFGQNMSERVLSPPKSNESSIDASKDNTAAESGSESSSLEATPEKANNVSESLAESAAAYTKATARKCLLEKVEVITGEEAESNVLQIQCKLFVFDKTSQSWVERGRGLLRLNDMASTDDGTLQSRLVMRTQGSLRLILNTKLWAQMQIDKASEKSLRITAVDAEDQGVKVFLISASSKDTGQLYAALHHRILALRSRMEQEQETKISTSEPEVTQSNEEDSDDDVLAPASAGGEALMPL</sequence>
<feature type="compositionally biased region" description="Low complexity" evidence="12">
    <location>
        <begin position="69"/>
        <end position="87"/>
    </location>
</feature>
<protein>
    <recommendedName>
        <fullName evidence="11">Ran-binding protein 3</fullName>
    </recommendedName>
</protein>
<dbReference type="PROSITE" id="PS50196">
    <property type="entry name" value="RANBD1"/>
    <property type="match status" value="1"/>
</dbReference>
<feature type="region of interest" description="Disordered" evidence="12">
    <location>
        <begin position="1"/>
        <end position="271"/>
    </location>
</feature>
<evidence type="ECO:0000256" key="2">
    <source>
        <dbReference type="ARBA" id="ARBA00004496"/>
    </source>
</evidence>
<evidence type="ECO:0000256" key="11">
    <source>
        <dbReference type="ARBA" id="ARBA00072605"/>
    </source>
</evidence>
<dbReference type="CDD" id="cd13180">
    <property type="entry name" value="RanBD_RanBP3"/>
    <property type="match status" value="1"/>
</dbReference>
<keyword evidence="5" id="KW-0597">Phosphoprotein</keyword>
<reference evidence="14" key="2">
    <citation type="submission" date="2025-08" db="UniProtKB">
        <authorList>
            <consortium name="Ensembl"/>
        </authorList>
    </citation>
    <scope>IDENTIFICATION</scope>
</reference>
<comment type="subcellular location">
    <subcellularLocation>
        <location evidence="2">Cytoplasm</location>
    </subcellularLocation>
    <subcellularLocation>
        <location evidence="1">Nucleus</location>
    </subcellularLocation>
</comment>
<feature type="compositionally biased region" description="Low complexity" evidence="12">
    <location>
        <begin position="369"/>
        <end position="381"/>
    </location>
</feature>
<feature type="compositionally biased region" description="Acidic residues" evidence="12">
    <location>
        <begin position="101"/>
        <end position="112"/>
    </location>
</feature>
<keyword evidence="7" id="KW-0007">Acetylation</keyword>
<dbReference type="Pfam" id="PF00638">
    <property type="entry name" value="Ran_BP1"/>
    <property type="match status" value="1"/>
</dbReference>
<keyword evidence="6" id="KW-0653">Protein transport</keyword>
<dbReference type="SUPFAM" id="SSF50729">
    <property type="entry name" value="PH domain-like"/>
    <property type="match status" value="1"/>
</dbReference>
<comment type="function">
    <text evidence="9">Acts as a cofactor for XPO1/CRM1-mediated nuclear export, perhaps as export complex scaffolding protein. Bound to XPO1/CRM1, stabilizes the XPO1/CRM1-cargo interaction. In the absence of Ran-bound GTP prevents binding of XPO1/CRM1 to the nuclear pore complex. Binds to CHC1/RCC1 and increases the guanine nucleotide exchange activity of CHC1/RCC1. Recruits XPO1/CRM1 to CHC1/RCC1 in a Ran-dependent manner. Negative regulator of TGF-beta signaling through interaction with the R-SMAD proteins, SMAD2 and SMAD3, and mediating their nuclear export.</text>
</comment>
<dbReference type="GeneTree" id="ENSGT00940000158588"/>
<dbReference type="Ensembl" id="ENSVURT00010036475.1">
    <property type="protein sequence ID" value="ENSVURP00010032037.1"/>
    <property type="gene ID" value="ENSVURG00010024451.1"/>
</dbReference>
<evidence type="ECO:0000256" key="9">
    <source>
        <dbReference type="ARBA" id="ARBA00058720"/>
    </source>
</evidence>
<evidence type="ECO:0000259" key="13">
    <source>
        <dbReference type="PROSITE" id="PS50196"/>
    </source>
</evidence>
<feature type="compositionally biased region" description="Polar residues" evidence="12">
    <location>
        <begin position="208"/>
        <end position="222"/>
    </location>
</feature>
<evidence type="ECO:0000256" key="4">
    <source>
        <dbReference type="ARBA" id="ARBA00022490"/>
    </source>
</evidence>
<evidence type="ECO:0000313" key="15">
    <source>
        <dbReference type="Proteomes" id="UP000314987"/>
    </source>
</evidence>
<evidence type="ECO:0000256" key="10">
    <source>
        <dbReference type="ARBA" id="ARBA00065474"/>
    </source>
</evidence>
<gene>
    <name evidence="14" type="primary">RANBP3</name>
</gene>
<reference evidence="15" key="1">
    <citation type="submission" date="2018-12" db="EMBL/GenBank/DDBJ databases">
        <authorList>
            <person name="Yazar S."/>
        </authorList>
    </citation>
    <scope>NUCLEOTIDE SEQUENCE [LARGE SCALE GENOMIC DNA]</scope>
</reference>
<evidence type="ECO:0000256" key="8">
    <source>
        <dbReference type="ARBA" id="ARBA00023242"/>
    </source>
</evidence>
<dbReference type="FunFam" id="2.30.29.30:FF:000106">
    <property type="entry name" value="ran-binding protein 3 isoform X2"/>
    <property type="match status" value="1"/>
</dbReference>
<reference evidence="14" key="3">
    <citation type="submission" date="2025-09" db="UniProtKB">
        <authorList>
            <consortium name="Ensembl"/>
        </authorList>
    </citation>
    <scope>IDENTIFICATION</scope>
</reference>
<feature type="region of interest" description="Disordered" evidence="12">
    <location>
        <begin position="349"/>
        <end position="390"/>
    </location>
</feature>
<evidence type="ECO:0000256" key="1">
    <source>
        <dbReference type="ARBA" id="ARBA00004123"/>
    </source>
</evidence>
<keyword evidence="15" id="KW-1185">Reference proteome</keyword>
<keyword evidence="8" id="KW-0539">Nucleus</keyword>
<dbReference type="PANTHER" id="PTHR23138:SF91">
    <property type="entry name" value="RAN-BINDING PROTEIN 3"/>
    <property type="match status" value="1"/>
</dbReference>
<dbReference type="InterPro" id="IPR000156">
    <property type="entry name" value="Ran_bind_dom"/>
</dbReference>
<dbReference type="SMART" id="SM00160">
    <property type="entry name" value="RanBD"/>
    <property type="match status" value="1"/>
</dbReference>
<dbReference type="Proteomes" id="UP000314987">
    <property type="component" value="Unassembled WGS sequence"/>
</dbReference>
<evidence type="ECO:0000256" key="6">
    <source>
        <dbReference type="ARBA" id="ARBA00022927"/>
    </source>
</evidence>
<dbReference type="Gene3D" id="2.30.29.30">
    <property type="entry name" value="Pleckstrin-homology domain (PH domain)/Phosphotyrosine-binding domain (PTB)"/>
    <property type="match status" value="1"/>
</dbReference>
<proteinExistence type="predicted"/>
<feature type="domain" description="RanBD1" evidence="13">
    <location>
        <begin position="409"/>
        <end position="490"/>
    </location>
</feature>
<dbReference type="GO" id="GO:0006611">
    <property type="term" value="P:protein export from nucleus"/>
    <property type="evidence" value="ECO:0007669"/>
    <property type="project" value="TreeGrafter"/>
</dbReference>
<evidence type="ECO:0000256" key="12">
    <source>
        <dbReference type="SAM" id="MobiDB-lite"/>
    </source>
</evidence>
<dbReference type="InterPro" id="IPR045255">
    <property type="entry name" value="RanBP1-like"/>
</dbReference>
<dbReference type="PANTHER" id="PTHR23138">
    <property type="entry name" value="RAN BINDING PROTEIN"/>
    <property type="match status" value="1"/>
</dbReference>
<evidence type="ECO:0000256" key="5">
    <source>
        <dbReference type="ARBA" id="ARBA00022553"/>
    </source>
</evidence>
<feature type="compositionally biased region" description="Polar residues" evidence="12">
    <location>
        <begin position="546"/>
        <end position="557"/>
    </location>
</feature>
<evidence type="ECO:0000256" key="7">
    <source>
        <dbReference type="ARBA" id="ARBA00022990"/>
    </source>
</evidence>
<evidence type="ECO:0000256" key="3">
    <source>
        <dbReference type="ARBA" id="ARBA00022448"/>
    </source>
</evidence>
<dbReference type="InterPro" id="IPR011993">
    <property type="entry name" value="PH-like_dom_sf"/>
</dbReference>
<organism evidence="14 15">
    <name type="scientific">Vombatus ursinus</name>
    <name type="common">Common wombat</name>
    <dbReference type="NCBI Taxonomy" id="29139"/>
    <lineage>
        <taxon>Eukaryota</taxon>
        <taxon>Metazoa</taxon>
        <taxon>Chordata</taxon>
        <taxon>Craniata</taxon>
        <taxon>Vertebrata</taxon>
        <taxon>Euteleostomi</taxon>
        <taxon>Mammalia</taxon>
        <taxon>Metatheria</taxon>
        <taxon>Diprotodontia</taxon>
        <taxon>Vombatidae</taxon>
        <taxon>Vombatus</taxon>
    </lineage>
</organism>
<dbReference type="AlphaFoldDB" id="A0A4X2MDI6"/>
<keyword evidence="3" id="KW-0813">Transport</keyword>
<comment type="subunit">
    <text evidence="10">Interacts with CHC1 in a Ran-stimulated manner. Interacts with XPO1. Interacts (via its C-terminal R domain) with SMAD2 (dephosphorylated form via its MH1 and MH2 domains); the interaction results in the nuclear export of SMAD2 and termination of the TGF-beta signaling. Interacts (via its C-terminal R domain) with SMAD3 (dephosphorylated form via its MH1 domain); the interaction results in the nuclear export of SMAD3 and termination of the TGF-beta signaling.</text>
</comment>
<name>A0A4X2MDI6_VOMUR</name>
<dbReference type="GO" id="GO:0005737">
    <property type="term" value="C:cytoplasm"/>
    <property type="evidence" value="ECO:0007669"/>
    <property type="project" value="UniProtKB-SubCell"/>
</dbReference>
<dbReference type="GO" id="GO:0005634">
    <property type="term" value="C:nucleus"/>
    <property type="evidence" value="ECO:0007669"/>
    <property type="project" value="UniProtKB-SubCell"/>
</dbReference>
<evidence type="ECO:0000313" key="14">
    <source>
        <dbReference type="Ensembl" id="ENSVURP00010032037.1"/>
    </source>
</evidence>
<feature type="compositionally biased region" description="Polar residues" evidence="12">
    <location>
        <begin position="125"/>
        <end position="143"/>
    </location>
</feature>
<accession>A0A4X2MDI6</accession>
<feature type="region of interest" description="Disordered" evidence="12">
    <location>
        <begin position="543"/>
        <end position="580"/>
    </location>
</feature>
<keyword evidence="4" id="KW-0963">Cytoplasm</keyword>
<feature type="compositionally biased region" description="Basic and acidic residues" evidence="12">
    <location>
        <begin position="1"/>
        <end position="10"/>
    </location>
</feature>